<protein>
    <submittedName>
        <fullName evidence="3">Uncharacterized protein</fullName>
    </submittedName>
</protein>
<evidence type="ECO:0000313" key="3">
    <source>
        <dbReference type="EMBL" id="KAK4171991.1"/>
    </source>
</evidence>
<name>A0AAN6W0J6_9PEZI</name>
<keyword evidence="2" id="KW-0472">Membrane</keyword>
<comment type="caution">
    <text evidence="3">The sequence shown here is derived from an EMBL/GenBank/DDBJ whole genome shotgun (WGS) entry which is preliminary data.</text>
</comment>
<feature type="region of interest" description="Disordered" evidence="1">
    <location>
        <begin position="106"/>
        <end position="125"/>
    </location>
</feature>
<keyword evidence="2" id="KW-0812">Transmembrane</keyword>
<gene>
    <name evidence="3" type="ORF">QBC36DRAFT_382139</name>
</gene>
<evidence type="ECO:0000313" key="4">
    <source>
        <dbReference type="Proteomes" id="UP001302321"/>
    </source>
</evidence>
<evidence type="ECO:0000256" key="2">
    <source>
        <dbReference type="SAM" id="Phobius"/>
    </source>
</evidence>
<reference evidence="3" key="2">
    <citation type="submission" date="2023-05" db="EMBL/GenBank/DDBJ databases">
        <authorList>
            <consortium name="Lawrence Berkeley National Laboratory"/>
            <person name="Steindorff A."/>
            <person name="Hensen N."/>
            <person name="Bonometti L."/>
            <person name="Westerberg I."/>
            <person name="Brannstrom I.O."/>
            <person name="Guillou S."/>
            <person name="Cros-Aarteil S."/>
            <person name="Calhoun S."/>
            <person name="Haridas S."/>
            <person name="Kuo A."/>
            <person name="Mondo S."/>
            <person name="Pangilinan J."/>
            <person name="Riley R."/>
            <person name="Labutti K."/>
            <person name="Andreopoulos B."/>
            <person name="Lipzen A."/>
            <person name="Chen C."/>
            <person name="Yanf M."/>
            <person name="Daum C."/>
            <person name="Ng V."/>
            <person name="Clum A."/>
            <person name="Ohm R."/>
            <person name="Martin F."/>
            <person name="Silar P."/>
            <person name="Natvig D."/>
            <person name="Lalanne C."/>
            <person name="Gautier V."/>
            <person name="Ament-Velasquez S.L."/>
            <person name="Kruys A."/>
            <person name="Hutchinson M.I."/>
            <person name="Powell A.J."/>
            <person name="Barry K."/>
            <person name="Miller A.N."/>
            <person name="Grigoriev I.V."/>
            <person name="Debuchy R."/>
            <person name="Gladieux P."/>
            <person name="Thoren M.H."/>
            <person name="Johannesson H."/>
        </authorList>
    </citation>
    <scope>NUCLEOTIDE SEQUENCE</scope>
    <source>
        <strain evidence="3">CBS 892.96</strain>
    </source>
</reference>
<feature type="compositionally biased region" description="Basic residues" evidence="1">
    <location>
        <begin position="113"/>
        <end position="125"/>
    </location>
</feature>
<feature type="transmembrane region" description="Helical" evidence="2">
    <location>
        <begin position="48"/>
        <end position="69"/>
    </location>
</feature>
<keyword evidence="2" id="KW-1133">Transmembrane helix</keyword>
<dbReference type="AlphaFoldDB" id="A0AAN6W0J6"/>
<feature type="region of interest" description="Disordered" evidence="1">
    <location>
        <begin position="1"/>
        <end position="31"/>
    </location>
</feature>
<sequence length="141" mass="15961">MVAGPNQDDLRSPSPLFPTLPHRCPNPPRGLQPPPRHLLAHHRHLSPVVVPILLVIVLLPVLPYVWRFVLDLVKLAWRMVMLPFKPLWESVAWAIGYCEKRQTAAAAQSGGARPKRRQPSKGRVAAKRLTIYEDYGEDSRL</sequence>
<organism evidence="3 4">
    <name type="scientific">Triangularia setosa</name>
    <dbReference type="NCBI Taxonomy" id="2587417"/>
    <lineage>
        <taxon>Eukaryota</taxon>
        <taxon>Fungi</taxon>
        <taxon>Dikarya</taxon>
        <taxon>Ascomycota</taxon>
        <taxon>Pezizomycotina</taxon>
        <taxon>Sordariomycetes</taxon>
        <taxon>Sordariomycetidae</taxon>
        <taxon>Sordariales</taxon>
        <taxon>Podosporaceae</taxon>
        <taxon>Triangularia</taxon>
    </lineage>
</organism>
<dbReference type="EMBL" id="MU866477">
    <property type="protein sequence ID" value="KAK4171991.1"/>
    <property type="molecule type" value="Genomic_DNA"/>
</dbReference>
<keyword evidence="4" id="KW-1185">Reference proteome</keyword>
<evidence type="ECO:0000256" key="1">
    <source>
        <dbReference type="SAM" id="MobiDB-lite"/>
    </source>
</evidence>
<proteinExistence type="predicted"/>
<dbReference type="Proteomes" id="UP001302321">
    <property type="component" value="Unassembled WGS sequence"/>
</dbReference>
<reference evidence="3" key="1">
    <citation type="journal article" date="2023" name="Mol. Phylogenet. Evol.">
        <title>Genome-scale phylogeny and comparative genomics of the fungal order Sordariales.</title>
        <authorList>
            <person name="Hensen N."/>
            <person name="Bonometti L."/>
            <person name="Westerberg I."/>
            <person name="Brannstrom I.O."/>
            <person name="Guillou S."/>
            <person name="Cros-Aarteil S."/>
            <person name="Calhoun S."/>
            <person name="Haridas S."/>
            <person name="Kuo A."/>
            <person name="Mondo S."/>
            <person name="Pangilinan J."/>
            <person name="Riley R."/>
            <person name="LaButti K."/>
            <person name="Andreopoulos B."/>
            <person name="Lipzen A."/>
            <person name="Chen C."/>
            <person name="Yan M."/>
            <person name="Daum C."/>
            <person name="Ng V."/>
            <person name="Clum A."/>
            <person name="Steindorff A."/>
            <person name="Ohm R.A."/>
            <person name="Martin F."/>
            <person name="Silar P."/>
            <person name="Natvig D.O."/>
            <person name="Lalanne C."/>
            <person name="Gautier V."/>
            <person name="Ament-Velasquez S.L."/>
            <person name="Kruys A."/>
            <person name="Hutchinson M.I."/>
            <person name="Powell A.J."/>
            <person name="Barry K."/>
            <person name="Miller A.N."/>
            <person name="Grigoriev I.V."/>
            <person name="Debuchy R."/>
            <person name="Gladieux P."/>
            <person name="Hiltunen Thoren M."/>
            <person name="Johannesson H."/>
        </authorList>
    </citation>
    <scope>NUCLEOTIDE SEQUENCE</scope>
    <source>
        <strain evidence="3">CBS 892.96</strain>
    </source>
</reference>
<accession>A0AAN6W0J6</accession>